<name>A0A1I4M682_9BACI</name>
<proteinExistence type="predicted"/>
<accession>A0A1I4M682</accession>
<gene>
    <name evidence="1" type="ORF">SAMN04488054_11065</name>
</gene>
<evidence type="ECO:0000313" key="1">
    <source>
        <dbReference type="EMBL" id="SFL98670.1"/>
    </source>
</evidence>
<dbReference type="STRING" id="266892.SAMN04488054_11065"/>
<dbReference type="AlphaFoldDB" id="A0A1I4M682"/>
<protein>
    <submittedName>
        <fullName evidence="1">Uncharacterized protein</fullName>
    </submittedName>
</protein>
<dbReference type="Proteomes" id="UP000199668">
    <property type="component" value="Unassembled WGS sequence"/>
</dbReference>
<evidence type="ECO:0000313" key="2">
    <source>
        <dbReference type="Proteomes" id="UP000199668"/>
    </source>
</evidence>
<keyword evidence="2" id="KW-1185">Reference proteome</keyword>
<sequence length="45" mass="5332">MSTQLQYNAWMKNDELQAHSREPDKLETGMAFFPRALLSSRFEQK</sequence>
<organism evidence="1 2">
    <name type="scientific">Salibacterium qingdaonense</name>
    <dbReference type="NCBI Taxonomy" id="266892"/>
    <lineage>
        <taxon>Bacteria</taxon>
        <taxon>Bacillati</taxon>
        <taxon>Bacillota</taxon>
        <taxon>Bacilli</taxon>
        <taxon>Bacillales</taxon>
        <taxon>Bacillaceae</taxon>
    </lineage>
</organism>
<dbReference type="EMBL" id="FOTY01000010">
    <property type="protein sequence ID" value="SFL98670.1"/>
    <property type="molecule type" value="Genomic_DNA"/>
</dbReference>
<reference evidence="1 2" key="1">
    <citation type="submission" date="2016-10" db="EMBL/GenBank/DDBJ databases">
        <authorList>
            <person name="de Groot N.N."/>
        </authorList>
    </citation>
    <scope>NUCLEOTIDE SEQUENCE [LARGE SCALE GENOMIC DNA]</scope>
    <source>
        <strain evidence="1 2">CGMCC 1.6134</strain>
    </source>
</reference>